<evidence type="ECO:0000313" key="1">
    <source>
        <dbReference type="EMBL" id="CAL1388351.1"/>
    </source>
</evidence>
<reference evidence="1 2" key="1">
    <citation type="submission" date="2024-04" db="EMBL/GenBank/DDBJ databases">
        <authorList>
            <person name="Fracassetti M."/>
        </authorList>
    </citation>
    <scope>NUCLEOTIDE SEQUENCE [LARGE SCALE GENOMIC DNA]</scope>
</reference>
<dbReference type="EMBL" id="OZ034818">
    <property type="protein sequence ID" value="CAL1388351.1"/>
    <property type="molecule type" value="Genomic_DNA"/>
</dbReference>
<accession>A0AAV2EQU9</accession>
<evidence type="ECO:0008006" key="3">
    <source>
        <dbReference type="Google" id="ProtNLM"/>
    </source>
</evidence>
<dbReference type="Proteomes" id="UP001497516">
    <property type="component" value="Chromosome 5"/>
</dbReference>
<organism evidence="1 2">
    <name type="scientific">Linum trigynum</name>
    <dbReference type="NCBI Taxonomy" id="586398"/>
    <lineage>
        <taxon>Eukaryota</taxon>
        <taxon>Viridiplantae</taxon>
        <taxon>Streptophyta</taxon>
        <taxon>Embryophyta</taxon>
        <taxon>Tracheophyta</taxon>
        <taxon>Spermatophyta</taxon>
        <taxon>Magnoliopsida</taxon>
        <taxon>eudicotyledons</taxon>
        <taxon>Gunneridae</taxon>
        <taxon>Pentapetalae</taxon>
        <taxon>rosids</taxon>
        <taxon>fabids</taxon>
        <taxon>Malpighiales</taxon>
        <taxon>Linaceae</taxon>
        <taxon>Linum</taxon>
    </lineage>
</organism>
<keyword evidence="2" id="KW-1185">Reference proteome</keyword>
<dbReference type="SUPFAM" id="SSF48464">
    <property type="entry name" value="ENTH/VHS domain"/>
    <property type="match status" value="1"/>
</dbReference>
<protein>
    <recommendedName>
        <fullName evidence="3">AP180 N-terminal homology (ANTH) domain-containing protein</fullName>
    </recommendedName>
</protein>
<evidence type="ECO:0000313" key="2">
    <source>
        <dbReference type="Proteomes" id="UP001497516"/>
    </source>
</evidence>
<gene>
    <name evidence="1" type="ORF">LTRI10_LOCUS29283</name>
</gene>
<dbReference type="Gene3D" id="1.25.40.90">
    <property type="match status" value="1"/>
</dbReference>
<sequence>MGSSRQTSGSSIESLMECLHATKNAYIATKCLFTIHIVLTKGSFILKDQLPVYLASDGRNFLYLSKFRYRSGPGTWKLSFLV</sequence>
<name>A0AAV2EQU9_9ROSI</name>
<proteinExistence type="predicted"/>
<dbReference type="InterPro" id="IPR008942">
    <property type="entry name" value="ENTH_VHS"/>
</dbReference>
<dbReference type="AlphaFoldDB" id="A0AAV2EQU9"/>